<dbReference type="CDD" id="cd12285">
    <property type="entry name" value="RRM3_RBM39_like"/>
    <property type="match status" value="1"/>
</dbReference>
<dbReference type="InterPro" id="IPR029123">
    <property type="entry name" value="RBM39_linker"/>
</dbReference>
<keyword evidence="5" id="KW-0175">Coiled coil</keyword>
<dbReference type="VEuPathDB" id="PlasmoDB:PmUG01_12043000"/>
<dbReference type="AlphaFoldDB" id="A0A1C3L102"/>
<dbReference type="NCBIfam" id="TIGR01622">
    <property type="entry name" value="SF-CC1"/>
    <property type="match status" value="1"/>
</dbReference>
<dbReference type="GO" id="GO:0006397">
    <property type="term" value="P:mRNA processing"/>
    <property type="evidence" value="ECO:0007669"/>
    <property type="project" value="InterPro"/>
</dbReference>
<evidence type="ECO:0000256" key="2">
    <source>
        <dbReference type="ARBA" id="ARBA00022737"/>
    </source>
</evidence>
<sequence>MENNSYFDEVEKLLENKNSCSKNVNGNVKNEISENIRARNKNRVNNNKDNNNDDCEDTNCEVMNGEGMNSEGMNSEGMNVDENNCEYSTREDEEFVLKKGSSKNKNNNSKNTLNGKRKSSRRGKQVKGEEGDCNTEKENVRTRTRRKKVQEDNNNNNKNEGNNDDGNKDDGNNDDGNNDDGNKDDGNNDSYNKDDGDNDEDLVKENTNELAEGTNKNKKSTRKINNALNGKYAKDEMNSFDNSNNNEHIRNGKKNKQKNSHIEEEAREKSLSIEKKNDVPLEETQVQIKKETDKSRGKKRKTHRSLVIDDREDGKCKGDEDDKDEEIERGNDIDKDDEANRGDGADKDDEVDEDYNDNESSSGNERKDMEKNKLSSKDNEKESKIRKKHKSEECSSNLSSVEDRSDNISKHKVRVRKEDDEIEEDKDKKKERHKKRLLSGERSSSNKIRADYDNDDDKKSCSKDRHKKRRKSRNDMQNEEKMIDQNLDQNSSSNEYSSSNEEHSHKKRRRKSSSSSASNSSNVDEQYHRSRSRKRRKHDRYEKLLRREKEKDRRRHRDRDEDRERDRERDRDRDRDRDRERDRDRDRDRDRERDRIRERIRRERERERIRKEREIEREKERERREKKREERRLKEEMEEAKRDDLTVLVLNLDLKADERDIYEFFSEVAGKVRDIQCIKDQRSGKSKGVAYVEFYTQESVIKALAASGYMLKNRPVKIKSSQAEKNRAAKAAKHQPIDPNDIPLKLYIGGLLGPLSNITEQELKQLFNPFGDILDVEIHRDPYTGKSKGFGFIQFHKASEAIEAMSVMNGMEVAGREIKVGYAQDSKYLLACENTQESLLQKQQQITKKVKNEEDEQDNEKIDHDDDDGGGLIAGAGSKIALMQKLQRDKLMDNNISNKYATGANAIMGKTALISPTNPINNVTPNLVLCNMFSQNDDNIGTDPDFFNDIIEDVKEECSKYGNIMKIWLDTKNIDGKIYIKYSNKDESLKAFQFLNGRYFGGLLINAYFIMNEMWDSICN</sequence>
<accession>A0A1C3L102</accession>
<keyword evidence="2" id="KW-0677">Repeat</keyword>
<keyword evidence="1" id="KW-0597">Phosphoprotein</keyword>
<feature type="compositionally biased region" description="Low complexity" evidence="6">
    <location>
        <begin position="490"/>
        <end position="499"/>
    </location>
</feature>
<dbReference type="Pfam" id="PF15519">
    <property type="entry name" value="RBM39linker"/>
    <property type="match status" value="1"/>
</dbReference>
<feature type="compositionally biased region" description="Basic and acidic residues" evidence="6">
    <location>
        <begin position="180"/>
        <end position="207"/>
    </location>
</feature>
<feature type="region of interest" description="Disordered" evidence="6">
    <location>
        <begin position="847"/>
        <end position="869"/>
    </location>
</feature>
<evidence type="ECO:0000256" key="4">
    <source>
        <dbReference type="PROSITE-ProRule" id="PRU00176"/>
    </source>
</evidence>
<feature type="compositionally biased region" description="Basic and acidic residues" evidence="6">
    <location>
        <begin position="539"/>
        <end position="551"/>
    </location>
</feature>
<evidence type="ECO:0000256" key="1">
    <source>
        <dbReference type="ARBA" id="ARBA00022553"/>
    </source>
</evidence>
<dbReference type="InterPro" id="IPR000504">
    <property type="entry name" value="RRM_dom"/>
</dbReference>
<feature type="compositionally biased region" description="Basic and acidic residues" evidence="6">
    <location>
        <begin position="364"/>
        <end position="383"/>
    </location>
</feature>
<feature type="compositionally biased region" description="Basic and acidic residues" evidence="6">
    <location>
        <begin position="126"/>
        <end position="141"/>
    </location>
</feature>
<feature type="domain" description="RRM" evidence="7">
    <location>
        <begin position="744"/>
        <end position="825"/>
    </location>
</feature>
<evidence type="ECO:0000256" key="6">
    <source>
        <dbReference type="SAM" id="MobiDB-lite"/>
    </source>
</evidence>
<dbReference type="InterPro" id="IPR035979">
    <property type="entry name" value="RBD_domain_sf"/>
</dbReference>
<name>A0A1C3L102_PLAMA</name>
<feature type="compositionally biased region" description="Basic residues" evidence="6">
    <location>
        <begin position="529"/>
        <end position="538"/>
    </location>
</feature>
<gene>
    <name evidence="8" type="primary">SF1</name>
    <name evidence="8" type="ORF">PMLGA01_120036800</name>
</gene>
<evidence type="ECO:0000256" key="5">
    <source>
        <dbReference type="SAM" id="Coils"/>
    </source>
</evidence>
<feature type="compositionally biased region" description="Polar residues" evidence="6">
    <location>
        <begin position="71"/>
        <end position="87"/>
    </location>
</feature>
<feature type="compositionally biased region" description="Basic and acidic residues" evidence="6">
    <location>
        <begin position="473"/>
        <end position="483"/>
    </location>
</feature>
<evidence type="ECO:0000256" key="3">
    <source>
        <dbReference type="ARBA" id="ARBA00022884"/>
    </source>
</evidence>
<dbReference type="EMBL" id="LT594500">
    <property type="protein sequence ID" value="SBT80202.1"/>
    <property type="molecule type" value="Genomic_DNA"/>
</dbReference>
<evidence type="ECO:0000313" key="9">
    <source>
        <dbReference type="Proteomes" id="UP000219799"/>
    </source>
</evidence>
<dbReference type="InterPro" id="IPR003954">
    <property type="entry name" value="RRM_euk-type"/>
</dbReference>
<feature type="domain" description="RRM" evidence="7">
    <location>
        <begin position="645"/>
        <end position="723"/>
    </location>
</feature>
<dbReference type="Proteomes" id="UP000219799">
    <property type="component" value="Chromosome 12"/>
</dbReference>
<feature type="region of interest" description="Disordered" evidence="6">
    <location>
        <begin position="31"/>
        <end position="592"/>
    </location>
</feature>
<feature type="compositionally biased region" description="Low complexity" evidence="6">
    <location>
        <begin position="103"/>
        <end position="114"/>
    </location>
</feature>
<protein>
    <submittedName>
        <fullName evidence="8">Splicing factor 1, putative</fullName>
    </submittedName>
</protein>
<feature type="compositionally biased region" description="Basic and acidic residues" evidence="6">
    <location>
        <begin position="260"/>
        <end position="279"/>
    </location>
</feature>
<dbReference type="GO" id="GO:0003723">
    <property type="term" value="F:RNA binding"/>
    <property type="evidence" value="ECO:0007669"/>
    <property type="project" value="UniProtKB-UniRule"/>
</dbReference>
<organism evidence="8 9">
    <name type="scientific">Plasmodium malariae</name>
    <dbReference type="NCBI Taxonomy" id="5858"/>
    <lineage>
        <taxon>Eukaryota</taxon>
        <taxon>Sar</taxon>
        <taxon>Alveolata</taxon>
        <taxon>Apicomplexa</taxon>
        <taxon>Aconoidasida</taxon>
        <taxon>Haemosporida</taxon>
        <taxon>Plasmodiidae</taxon>
        <taxon>Plasmodium</taxon>
        <taxon>Plasmodium (Plasmodium)</taxon>
    </lineage>
</organism>
<dbReference type="PROSITE" id="PS50102">
    <property type="entry name" value="RRM"/>
    <property type="match status" value="2"/>
</dbReference>
<dbReference type="SMART" id="SM00360">
    <property type="entry name" value="RRM"/>
    <property type="match status" value="3"/>
</dbReference>
<proteinExistence type="predicted"/>
<dbReference type="PANTHER" id="PTHR48036">
    <property type="entry name" value="SPLICING FACTOR (PAD-1), PUTATIVE (AFU_ORTHOLOGUE AFUA_1G15810)-RELATED"/>
    <property type="match status" value="1"/>
</dbReference>
<reference evidence="8 9" key="1">
    <citation type="submission" date="2016-06" db="EMBL/GenBank/DDBJ databases">
        <authorList>
            <consortium name="Pathogen Informatics"/>
        </authorList>
    </citation>
    <scope>NUCLEOTIDE SEQUENCE [LARGE SCALE GENOMIC DNA]</scope>
    <source>
        <strain evidence="8">PmlGA01</strain>
    </source>
</reference>
<dbReference type="SUPFAM" id="SSF54928">
    <property type="entry name" value="RNA-binding domain, RBD"/>
    <property type="match status" value="2"/>
</dbReference>
<dbReference type="InterPro" id="IPR006509">
    <property type="entry name" value="RBM39_SF"/>
</dbReference>
<feature type="compositionally biased region" description="Low complexity" evidence="6">
    <location>
        <begin position="513"/>
        <end position="522"/>
    </location>
</feature>
<dbReference type="SMART" id="SM00361">
    <property type="entry name" value="RRM_1"/>
    <property type="match status" value="2"/>
</dbReference>
<feature type="compositionally biased region" description="Basic and acidic residues" evidence="6">
    <location>
        <begin position="306"/>
        <end position="345"/>
    </location>
</feature>
<dbReference type="Gene3D" id="3.30.70.330">
    <property type="match status" value="3"/>
</dbReference>
<keyword evidence="3 4" id="KW-0694">RNA-binding</keyword>
<dbReference type="InterPro" id="IPR012677">
    <property type="entry name" value="Nucleotide-bd_a/b_plait_sf"/>
</dbReference>
<feature type="compositionally biased region" description="Basic residues" evidence="6">
    <location>
        <begin position="115"/>
        <end position="125"/>
    </location>
</feature>
<feature type="compositionally biased region" description="Acidic residues" evidence="6">
    <location>
        <begin position="346"/>
        <end position="357"/>
    </location>
</feature>
<feature type="compositionally biased region" description="Basic and acidic residues" evidence="6">
    <location>
        <begin position="448"/>
        <end position="463"/>
    </location>
</feature>
<dbReference type="GO" id="GO:0005634">
    <property type="term" value="C:nucleus"/>
    <property type="evidence" value="ECO:0007669"/>
    <property type="project" value="InterPro"/>
</dbReference>
<dbReference type="Pfam" id="PF00076">
    <property type="entry name" value="RRM_1"/>
    <property type="match status" value="3"/>
</dbReference>
<feature type="compositionally biased region" description="Basic and acidic residues" evidence="6">
    <location>
        <begin position="558"/>
        <end position="592"/>
    </location>
</feature>
<evidence type="ECO:0000313" key="8">
    <source>
        <dbReference type="EMBL" id="SBT80202.1"/>
    </source>
</evidence>
<dbReference type="CDD" id="cd12283">
    <property type="entry name" value="RRM1_RBM39_like"/>
    <property type="match status" value="1"/>
</dbReference>
<feature type="coiled-coil region" evidence="5">
    <location>
        <begin position="597"/>
        <end position="643"/>
    </location>
</feature>
<evidence type="ECO:0000259" key="7">
    <source>
        <dbReference type="PROSITE" id="PS50102"/>
    </source>
</evidence>